<dbReference type="EMBL" id="ACGO02000001">
    <property type="protein sequence ID" value="EFJ69688.1"/>
    <property type="molecule type" value="Genomic_DNA"/>
</dbReference>
<dbReference type="InterPro" id="IPR003439">
    <property type="entry name" value="ABC_transporter-like_ATP-bd"/>
</dbReference>
<keyword evidence="3" id="KW-0547">Nucleotide-binding</keyword>
<dbReference type="GO" id="GO:0016887">
    <property type="term" value="F:ATP hydrolysis activity"/>
    <property type="evidence" value="ECO:0007669"/>
    <property type="project" value="InterPro"/>
</dbReference>
<gene>
    <name evidence="6" type="ORF">HMPREF0514_10132</name>
</gene>
<dbReference type="InterPro" id="IPR050763">
    <property type="entry name" value="ABC_transporter_ATP-binding"/>
</dbReference>
<proteinExistence type="inferred from homology"/>
<dbReference type="PROSITE" id="PS50893">
    <property type="entry name" value="ABC_TRANSPORTER_2"/>
    <property type="match status" value="1"/>
</dbReference>
<evidence type="ECO:0000256" key="1">
    <source>
        <dbReference type="ARBA" id="ARBA00005417"/>
    </source>
</evidence>
<comment type="caution">
    <text evidence="6">The sequence shown here is derived from an EMBL/GenBank/DDBJ whole genome shotgun (WGS) entry which is preliminary data.</text>
</comment>
<organism evidence="6 7">
    <name type="scientific">Lactobacillus paragasseri JV-V03</name>
    <dbReference type="NCBI Taxonomy" id="525326"/>
    <lineage>
        <taxon>Bacteria</taxon>
        <taxon>Bacillati</taxon>
        <taxon>Bacillota</taxon>
        <taxon>Bacilli</taxon>
        <taxon>Lactobacillales</taxon>
        <taxon>Lactobacillaceae</taxon>
        <taxon>Lactobacillus</taxon>
    </lineage>
</organism>
<dbReference type="Proteomes" id="UP000003672">
    <property type="component" value="Unassembled WGS sequence"/>
</dbReference>
<dbReference type="InterPro" id="IPR003593">
    <property type="entry name" value="AAA+_ATPase"/>
</dbReference>
<dbReference type="SMART" id="SM00382">
    <property type="entry name" value="AAA"/>
    <property type="match status" value="1"/>
</dbReference>
<dbReference type="AlphaFoldDB" id="A0AA86ZTF1"/>
<name>A0AA86ZTF1_9LACO</name>
<reference evidence="6 7" key="1">
    <citation type="submission" date="2010-06" db="EMBL/GenBank/DDBJ databases">
        <authorList>
            <person name="Muzny D."/>
            <person name="Qin X."/>
            <person name="Buhay C."/>
            <person name="Dugan-Rocha S."/>
            <person name="Ding Y."/>
            <person name="Chen G."/>
            <person name="Hawes A."/>
            <person name="Holder M."/>
            <person name="Jhangiani S."/>
            <person name="Johnson A."/>
            <person name="Khan Z."/>
            <person name="Li Z."/>
            <person name="Liu W."/>
            <person name="Liu X."/>
            <person name="Perez L."/>
            <person name="Shen H."/>
            <person name="Wang Q."/>
            <person name="Watt J."/>
            <person name="Xi L."/>
            <person name="Xin Y."/>
            <person name="Zhou J."/>
            <person name="Deng J."/>
            <person name="Jiang H."/>
            <person name="Liu Y."/>
            <person name="Qu J."/>
            <person name="Song X.-Z."/>
            <person name="Zhang L."/>
            <person name="Villasana D."/>
            <person name="Johnson A."/>
            <person name="Liu J."/>
            <person name="Liyanage D."/>
            <person name="Lorensuhewa L."/>
            <person name="Robinson T."/>
            <person name="Song A."/>
            <person name="Song B.-B."/>
            <person name="Dinh H."/>
            <person name="Thornton R."/>
            <person name="Coyle M."/>
            <person name="Francisco L."/>
            <person name="Jackson L."/>
            <person name="Javaid M."/>
            <person name="Korchina V."/>
            <person name="Kovar C."/>
            <person name="Mata R."/>
            <person name="Mathew T."/>
            <person name="Ngo R."/>
            <person name="Nguyen L."/>
            <person name="Nguyen N."/>
            <person name="Okwuonu G."/>
            <person name="Ongeri F."/>
            <person name="Pham C."/>
            <person name="Simmons D."/>
            <person name="Wilczek-Boney K."/>
            <person name="Hale W."/>
            <person name="Jakkamsetti A."/>
            <person name="Pham P."/>
            <person name="Ruth R."/>
            <person name="San Lucas F."/>
            <person name="Warren J."/>
            <person name="Zhang J."/>
            <person name="Zhao Z."/>
            <person name="Zhou C."/>
            <person name="Zhu D."/>
            <person name="Lee S."/>
            <person name="Bess C."/>
            <person name="Blankenburg K."/>
            <person name="Forbes L."/>
            <person name="Fu Q."/>
            <person name="Gubbala S."/>
            <person name="Hirani K."/>
            <person name="Jayaseelan J.C."/>
            <person name="Lara F."/>
            <person name="Munidasa M."/>
            <person name="Palculict T."/>
            <person name="Patil S."/>
            <person name="Pu L.-L."/>
            <person name="Saada N."/>
            <person name="Tang L."/>
            <person name="Weissenberger G."/>
            <person name="Zhu Y."/>
            <person name="Hemphill L."/>
            <person name="Shang Y."/>
            <person name="Youmans B."/>
            <person name="Ayvaz T."/>
            <person name="Ross M."/>
            <person name="Santibanez J."/>
            <person name="Aqrawi P."/>
            <person name="Gross S."/>
            <person name="Joshi V."/>
            <person name="Fowler G."/>
            <person name="Nazareth L."/>
            <person name="Reid J."/>
            <person name="Worley K."/>
            <person name="Petrosino J."/>
            <person name="Highlander S."/>
            <person name="Gibbs R."/>
        </authorList>
    </citation>
    <scope>NUCLEOTIDE SEQUENCE [LARGE SCALE GENOMIC DNA]</scope>
    <source>
        <strain evidence="6 7">JV-V03</strain>
    </source>
</reference>
<dbReference type="GO" id="GO:0005524">
    <property type="term" value="F:ATP binding"/>
    <property type="evidence" value="ECO:0007669"/>
    <property type="project" value="UniProtKB-KW"/>
</dbReference>
<keyword evidence="2" id="KW-0813">Transport</keyword>
<comment type="similarity">
    <text evidence="1">Belongs to the ABC transporter superfamily.</text>
</comment>
<sequence>MRGLKMLLKVRNLSKSFQNETRAIEDLSFDIPAGKITTFLGFNGAGKTTSLKIILNLLLPDEGKIYFENKLLKNDFTPLLKQTGVVLESARNMFYALTPMENFIYWGAQRGLNKKVARKNGLELLEKFDLLSKKDTVIFELSRGMQQIIAICCALISKPKFLVLDEPTLGLDIEAVETVERILKTLASEGVAILLTTHELAFAQRVADQILLIKKGQLIYSGSKADCLDKFNQEKFITVQFSRVLSNEQQALLESIAKIISINNTTYQLILSNRKDLSHLLGFLTQFKLIDLKTKNKGLKEVVDFYMKGKNEDGSIKSRVSA</sequence>
<keyword evidence="4 6" id="KW-0067">ATP-binding</keyword>
<dbReference type="PANTHER" id="PTHR42711">
    <property type="entry name" value="ABC TRANSPORTER ATP-BINDING PROTEIN"/>
    <property type="match status" value="1"/>
</dbReference>
<evidence type="ECO:0000256" key="3">
    <source>
        <dbReference type="ARBA" id="ARBA00022741"/>
    </source>
</evidence>
<dbReference type="EC" id="3.6.3.-" evidence="6"/>
<evidence type="ECO:0000259" key="5">
    <source>
        <dbReference type="PROSITE" id="PS50893"/>
    </source>
</evidence>
<keyword evidence="6" id="KW-0378">Hydrolase</keyword>
<dbReference type="Gene3D" id="3.40.50.300">
    <property type="entry name" value="P-loop containing nucleotide triphosphate hydrolases"/>
    <property type="match status" value="1"/>
</dbReference>
<evidence type="ECO:0000313" key="6">
    <source>
        <dbReference type="EMBL" id="EFJ69688.1"/>
    </source>
</evidence>
<dbReference type="CDD" id="cd03230">
    <property type="entry name" value="ABC_DR_subfamily_A"/>
    <property type="match status" value="1"/>
</dbReference>
<dbReference type="PANTHER" id="PTHR42711:SF5">
    <property type="entry name" value="ABC TRANSPORTER ATP-BINDING PROTEIN NATA"/>
    <property type="match status" value="1"/>
</dbReference>
<accession>A0AA86ZTF1</accession>
<dbReference type="Pfam" id="PF00005">
    <property type="entry name" value="ABC_tran"/>
    <property type="match status" value="1"/>
</dbReference>
<dbReference type="SUPFAM" id="SSF52540">
    <property type="entry name" value="P-loop containing nucleoside triphosphate hydrolases"/>
    <property type="match status" value="1"/>
</dbReference>
<dbReference type="InterPro" id="IPR027417">
    <property type="entry name" value="P-loop_NTPase"/>
</dbReference>
<protein>
    <submittedName>
        <fullName evidence="6">ABC transporter, ATP-binding protein</fullName>
        <ecNumber evidence="6">3.6.3.-</ecNumber>
    </submittedName>
</protein>
<evidence type="ECO:0000313" key="7">
    <source>
        <dbReference type="Proteomes" id="UP000003672"/>
    </source>
</evidence>
<feature type="domain" description="ABC transporter" evidence="5">
    <location>
        <begin position="8"/>
        <end position="240"/>
    </location>
</feature>
<evidence type="ECO:0000256" key="2">
    <source>
        <dbReference type="ARBA" id="ARBA00022448"/>
    </source>
</evidence>
<evidence type="ECO:0000256" key="4">
    <source>
        <dbReference type="ARBA" id="ARBA00022840"/>
    </source>
</evidence>